<reference evidence="1" key="1">
    <citation type="submission" date="2021-10" db="EMBL/GenBank/DDBJ databases">
        <title>Melipona bicolor Genome sequencing and assembly.</title>
        <authorList>
            <person name="Araujo N.S."/>
            <person name="Arias M.C."/>
        </authorList>
    </citation>
    <scope>NUCLEOTIDE SEQUENCE</scope>
    <source>
        <strain evidence="1">USP_2M_L1-L4_2017</strain>
        <tissue evidence="1">Whole body</tissue>
    </source>
</reference>
<evidence type="ECO:0000313" key="1">
    <source>
        <dbReference type="EMBL" id="KAK1130250.1"/>
    </source>
</evidence>
<comment type="caution">
    <text evidence="1">The sequence shown here is derived from an EMBL/GenBank/DDBJ whole genome shotgun (WGS) entry which is preliminary data.</text>
</comment>
<dbReference type="Proteomes" id="UP001177670">
    <property type="component" value="Unassembled WGS sequence"/>
</dbReference>
<sequence>MTNKQERNWSMKERDIESVEKVEETGFAKGRRKVDHAALVRGNVILGQGRIDARREMDEQGGLRGEGYGWIWILVLIVL</sequence>
<accession>A0AA40G3C7</accession>
<name>A0AA40G3C7_9HYME</name>
<gene>
    <name evidence="1" type="ORF">K0M31_018389</name>
</gene>
<proteinExistence type="predicted"/>
<dbReference type="EMBL" id="JAHYIQ010000007">
    <property type="protein sequence ID" value="KAK1130250.1"/>
    <property type="molecule type" value="Genomic_DNA"/>
</dbReference>
<keyword evidence="2" id="KW-1185">Reference proteome</keyword>
<organism evidence="1 2">
    <name type="scientific">Melipona bicolor</name>
    <dbReference type="NCBI Taxonomy" id="60889"/>
    <lineage>
        <taxon>Eukaryota</taxon>
        <taxon>Metazoa</taxon>
        <taxon>Ecdysozoa</taxon>
        <taxon>Arthropoda</taxon>
        <taxon>Hexapoda</taxon>
        <taxon>Insecta</taxon>
        <taxon>Pterygota</taxon>
        <taxon>Neoptera</taxon>
        <taxon>Endopterygota</taxon>
        <taxon>Hymenoptera</taxon>
        <taxon>Apocrita</taxon>
        <taxon>Aculeata</taxon>
        <taxon>Apoidea</taxon>
        <taxon>Anthophila</taxon>
        <taxon>Apidae</taxon>
        <taxon>Melipona</taxon>
    </lineage>
</organism>
<protein>
    <submittedName>
        <fullName evidence="1">Uncharacterized protein</fullName>
    </submittedName>
</protein>
<dbReference type="AlphaFoldDB" id="A0AA40G3C7"/>
<evidence type="ECO:0000313" key="2">
    <source>
        <dbReference type="Proteomes" id="UP001177670"/>
    </source>
</evidence>